<accession>A0A8H3D6Z7</accession>
<feature type="region of interest" description="Disordered" evidence="2">
    <location>
        <begin position="18"/>
        <end position="55"/>
    </location>
</feature>
<dbReference type="Pfam" id="PF00656">
    <property type="entry name" value="Peptidase_C14"/>
    <property type="match status" value="1"/>
</dbReference>
<dbReference type="AlphaFoldDB" id="A0A8H3D6Z7"/>
<evidence type="ECO:0000259" key="3">
    <source>
        <dbReference type="Pfam" id="PF00656"/>
    </source>
</evidence>
<organism evidence="4 5">
    <name type="scientific">Rhizoctonia solani</name>
    <dbReference type="NCBI Taxonomy" id="456999"/>
    <lineage>
        <taxon>Eukaryota</taxon>
        <taxon>Fungi</taxon>
        <taxon>Dikarya</taxon>
        <taxon>Basidiomycota</taxon>
        <taxon>Agaricomycotina</taxon>
        <taxon>Agaricomycetes</taxon>
        <taxon>Cantharellales</taxon>
        <taxon>Ceratobasidiaceae</taxon>
        <taxon>Rhizoctonia</taxon>
    </lineage>
</organism>
<evidence type="ECO:0000313" key="4">
    <source>
        <dbReference type="EMBL" id="CAE6517451.1"/>
    </source>
</evidence>
<dbReference type="InterPro" id="IPR050452">
    <property type="entry name" value="Metacaspase"/>
</dbReference>
<dbReference type="GO" id="GO:0006508">
    <property type="term" value="P:proteolysis"/>
    <property type="evidence" value="ECO:0007669"/>
    <property type="project" value="InterPro"/>
</dbReference>
<comment type="similarity">
    <text evidence="1">Belongs to the peptidase C14B family.</text>
</comment>
<dbReference type="Proteomes" id="UP000663853">
    <property type="component" value="Unassembled WGS sequence"/>
</dbReference>
<evidence type="ECO:0000313" key="5">
    <source>
        <dbReference type="Proteomes" id="UP000663853"/>
    </source>
</evidence>
<name>A0A8H3D6Z7_9AGAM</name>
<reference evidence="4" key="1">
    <citation type="submission" date="2021-01" db="EMBL/GenBank/DDBJ databases">
        <authorList>
            <person name="Kaushik A."/>
        </authorList>
    </citation>
    <scope>NUCLEOTIDE SEQUENCE</scope>
    <source>
        <strain evidence="4">AG6-10EEA</strain>
    </source>
</reference>
<dbReference type="GO" id="GO:0005737">
    <property type="term" value="C:cytoplasm"/>
    <property type="evidence" value="ECO:0007669"/>
    <property type="project" value="TreeGrafter"/>
</dbReference>
<dbReference type="Gene3D" id="3.40.50.12660">
    <property type="match status" value="1"/>
</dbReference>
<evidence type="ECO:0000256" key="1">
    <source>
        <dbReference type="ARBA" id="ARBA00009005"/>
    </source>
</evidence>
<proteinExistence type="inferred from homology"/>
<feature type="domain" description="Peptidase C14 caspase" evidence="3">
    <location>
        <begin position="122"/>
        <end position="217"/>
    </location>
</feature>
<dbReference type="GO" id="GO:0004197">
    <property type="term" value="F:cysteine-type endopeptidase activity"/>
    <property type="evidence" value="ECO:0007669"/>
    <property type="project" value="InterPro"/>
</dbReference>
<feature type="compositionally biased region" description="Polar residues" evidence="2">
    <location>
        <begin position="19"/>
        <end position="32"/>
    </location>
</feature>
<evidence type="ECO:0000256" key="2">
    <source>
        <dbReference type="SAM" id="MobiDB-lite"/>
    </source>
</evidence>
<dbReference type="PANTHER" id="PTHR48104:SF30">
    <property type="entry name" value="METACASPASE-1"/>
    <property type="match status" value="1"/>
</dbReference>
<feature type="compositionally biased region" description="Low complexity" evidence="2">
    <location>
        <begin position="33"/>
        <end position="49"/>
    </location>
</feature>
<dbReference type="InterPro" id="IPR011600">
    <property type="entry name" value="Pept_C14_caspase"/>
</dbReference>
<protein>
    <recommendedName>
        <fullName evidence="3">Peptidase C14 caspase domain-containing protein</fullName>
    </recommendedName>
</protein>
<comment type="caution">
    <text evidence="4">The sequence shown here is derived from an EMBL/GenBank/DDBJ whole genome shotgun (WGS) entry which is preliminary data.</text>
</comment>
<gene>
    <name evidence="4" type="ORF">RDB_LOCUS140039</name>
</gene>
<sequence>MLLVDGVLLDTGLPCETIAQENSRSKPSLPSVQSQPQGEAQQQEPQPEQHGVTQEELEPHIPGAWIHTSQAVVLAPNPLDSTKAEKPDQAVLWEKLNDMIRKGDSMLASPYKATYKSRGAVKRRALLVGGQYEVDTRNVPLSGTPNDILNIYNVLRNHGYEEENIRVLVSGAADTSQYKCQPTRKNIMKSLDWLVQDAREDDYRYFHFSGHGEIFESPSGKMARKIPNDRISVEEDDTERYGDPTVKLRVASQTIRVAEIKRYNEALSAYCHDKPPRAQTKFDLVEWENCYRIRDQELNQIFSRLPEGCRLTNAVEYPQGSNSGGYFTSAFVEAVNDIPKGKLIKVGELFETVNAKVVDKMKSDMNMNMKNKSGTDPAKTGGANPQYIQLWTSLGKGTEHSARVKLDYWFVI</sequence>
<dbReference type="PANTHER" id="PTHR48104">
    <property type="entry name" value="METACASPASE-4"/>
    <property type="match status" value="1"/>
</dbReference>
<dbReference type="EMBL" id="CAJMXA010003830">
    <property type="protein sequence ID" value="CAE6517451.1"/>
    <property type="molecule type" value="Genomic_DNA"/>
</dbReference>